<dbReference type="AlphaFoldDB" id="A0AAW3W9W0"/>
<name>A0AAW3W9W0_CLOBE</name>
<dbReference type="RefSeq" id="WP_171779861.1">
    <property type="nucleotide sequence ID" value="NZ_JABAGV010000030.1"/>
</dbReference>
<accession>A0AAW3W9W0</accession>
<gene>
    <name evidence="1" type="ORF">HGI39_12980</name>
</gene>
<dbReference type="EMBL" id="JABAGV010000030">
    <property type="protein sequence ID" value="MBC2475609.1"/>
    <property type="molecule type" value="Genomic_DNA"/>
</dbReference>
<comment type="caution">
    <text evidence="1">The sequence shown here is derived from an EMBL/GenBank/DDBJ whole genome shotgun (WGS) entry which is preliminary data.</text>
</comment>
<evidence type="ECO:0000313" key="1">
    <source>
        <dbReference type="EMBL" id="MBC2475609.1"/>
    </source>
</evidence>
<proteinExistence type="predicted"/>
<reference evidence="1" key="2">
    <citation type="journal article" date="2022" name="Nat. Biotechnol.">
        <title>Carbon-negative production of acetone and isopropanol by gas fermentation at industrial pilot scale.</title>
        <authorList>
            <person name="Liew F.E."/>
            <person name="Nogle R."/>
            <person name="Abdalla T."/>
            <person name="Rasor B.J."/>
            <person name="Canter C."/>
            <person name="Jensen R.O."/>
            <person name="Wang L."/>
            <person name="Strutz J."/>
            <person name="Chirania P."/>
            <person name="De Tissera S."/>
            <person name="Mueller A.P."/>
            <person name="Ruan Z."/>
            <person name="Gao A."/>
            <person name="Tran L."/>
            <person name="Engle N.L."/>
            <person name="Bromley J.C."/>
            <person name="Daniell J."/>
            <person name="Conrado R."/>
            <person name="Tschaplinski T.J."/>
            <person name="Giannone R.J."/>
            <person name="Hettich R.L."/>
            <person name="Karim A.S."/>
            <person name="Simpson S.D."/>
            <person name="Brown S.D."/>
            <person name="Leang C."/>
            <person name="Jewett M.C."/>
            <person name="Kopke M."/>
        </authorList>
    </citation>
    <scope>NUCLEOTIDE SEQUENCE</scope>
    <source>
        <strain evidence="1">DJ015</strain>
    </source>
</reference>
<reference evidence="1" key="1">
    <citation type="submission" date="2020-04" db="EMBL/GenBank/DDBJ databases">
        <authorList>
            <person name="Brown S."/>
        </authorList>
    </citation>
    <scope>NUCLEOTIDE SEQUENCE</scope>
    <source>
        <strain evidence="1">DJ015</strain>
    </source>
</reference>
<organism evidence="1 2">
    <name type="scientific">Clostridium beijerinckii</name>
    <name type="common">Clostridium MP</name>
    <dbReference type="NCBI Taxonomy" id="1520"/>
    <lineage>
        <taxon>Bacteria</taxon>
        <taxon>Bacillati</taxon>
        <taxon>Bacillota</taxon>
        <taxon>Clostridia</taxon>
        <taxon>Eubacteriales</taxon>
        <taxon>Clostridiaceae</taxon>
        <taxon>Clostridium</taxon>
    </lineage>
</organism>
<protein>
    <submittedName>
        <fullName evidence="1">Uncharacterized protein</fullName>
    </submittedName>
</protein>
<sequence>MVSYGCGNRCGVDMEYIGGSDWKCPKCGRVIPFGEPDEEDDDNEEMLSVWDAADIYLSHGFDEHYQFGYTHEELMKALGK</sequence>
<dbReference type="Proteomes" id="UP001194098">
    <property type="component" value="Unassembled WGS sequence"/>
</dbReference>
<evidence type="ECO:0000313" key="2">
    <source>
        <dbReference type="Proteomes" id="UP001194098"/>
    </source>
</evidence>